<reference evidence="4" key="1">
    <citation type="journal article" date="2019" name="Int. J. Syst. Evol. Microbiol.">
        <title>The Global Catalogue of Microorganisms (GCM) 10K type strain sequencing project: providing services to taxonomists for standard genome sequencing and annotation.</title>
        <authorList>
            <consortium name="The Broad Institute Genomics Platform"/>
            <consortium name="The Broad Institute Genome Sequencing Center for Infectious Disease"/>
            <person name="Wu L."/>
            <person name="Ma J."/>
        </authorList>
    </citation>
    <scope>NUCLEOTIDE SEQUENCE [LARGE SCALE GENOMIC DNA]</scope>
    <source>
        <strain evidence="4">CCUG 50873</strain>
    </source>
</reference>
<evidence type="ECO:0000313" key="3">
    <source>
        <dbReference type="EMBL" id="MFD0927278.1"/>
    </source>
</evidence>
<dbReference type="Pfam" id="PF00668">
    <property type="entry name" value="Condensation"/>
    <property type="match status" value="1"/>
</dbReference>
<evidence type="ECO:0000259" key="2">
    <source>
        <dbReference type="Pfam" id="PF00668"/>
    </source>
</evidence>
<dbReference type="Gene3D" id="3.30.559.10">
    <property type="entry name" value="Chloramphenicol acetyltransferase-like domain"/>
    <property type="match status" value="1"/>
</dbReference>
<dbReference type="PANTHER" id="PTHR45527">
    <property type="entry name" value="NONRIBOSOMAL PEPTIDE SYNTHETASE"/>
    <property type="match status" value="1"/>
</dbReference>
<dbReference type="SUPFAM" id="SSF52777">
    <property type="entry name" value="CoA-dependent acyltransferases"/>
    <property type="match status" value="2"/>
</dbReference>
<dbReference type="Gene3D" id="3.30.559.30">
    <property type="entry name" value="Nonribosomal peptide synthetase, condensation domain"/>
    <property type="match status" value="1"/>
</dbReference>
<comment type="caution">
    <text evidence="3">The sequence shown here is derived from an EMBL/GenBank/DDBJ whole genome shotgun (WGS) entry which is preliminary data.</text>
</comment>
<dbReference type="InterPro" id="IPR001242">
    <property type="entry name" value="Condensation_dom"/>
</dbReference>
<name>A0ABW3GB17_9NOCA</name>
<dbReference type="PANTHER" id="PTHR45527:SF1">
    <property type="entry name" value="FATTY ACID SYNTHASE"/>
    <property type="match status" value="1"/>
</dbReference>
<dbReference type="EMBL" id="JBHTIL010000004">
    <property type="protein sequence ID" value="MFD0927278.1"/>
    <property type="molecule type" value="Genomic_DNA"/>
</dbReference>
<protein>
    <submittedName>
        <fullName evidence="3">Condensation domain-containing protein</fullName>
    </submittedName>
</protein>
<feature type="region of interest" description="Disordered" evidence="1">
    <location>
        <begin position="478"/>
        <end position="508"/>
    </location>
</feature>
<dbReference type="RefSeq" id="WP_253649097.1">
    <property type="nucleotide sequence ID" value="NZ_BAAAMO010000005.1"/>
</dbReference>
<feature type="domain" description="Condensation" evidence="2">
    <location>
        <begin position="174"/>
        <end position="371"/>
    </location>
</feature>
<gene>
    <name evidence="3" type="ORF">ACFQ04_16180</name>
</gene>
<sequence>MEFTELTDYPLTGGVLTEWTPRAAGHDPAWTVDDRPLSPLHADYCRRGVDVFGPRSDRDTPGPPGSWLGAVFEVPLPYDAAAVGVALTAWMRRHEVFRTTVTGDGGHPVRVVLDDDVEVAPSIVGSLRTGTRVHEHLVSLFDRLSPWTWPHCVAATISEPTVEHAPLADTPRPDDRFLLVFAADHSVMDAYSMLLAIGEIQELYRRAHQGERIDTAPVASHVDFSVADHLAGTRLHRDHHAVVAWREFLQDGEAEQFPAFPLPLGTTASAPARRQSGVSSWVMTADQADRINAAARARGHTMQTVVLAALATATHRCTGNSTTRFVMPLHTRTDPRYAHSVGWFVGMVPITVDLGAATTVDERLALAAAEIGRRRPLAPHPYPCVAEINGSRATPRFVVSYVDTRRIPGAQEWTRWGARTLRGASVSDDEVYLWIVRSPKGISLSARFPSTAVAADSVHRHLHALREVVADMGRELGVDDRDPIERDPAGRRADTRVSAGPDTEGARR</sequence>
<feature type="compositionally biased region" description="Basic and acidic residues" evidence="1">
    <location>
        <begin position="478"/>
        <end position="495"/>
    </location>
</feature>
<evidence type="ECO:0000313" key="4">
    <source>
        <dbReference type="Proteomes" id="UP001597068"/>
    </source>
</evidence>
<evidence type="ECO:0000256" key="1">
    <source>
        <dbReference type="SAM" id="MobiDB-lite"/>
    </source>
</evidence>
<accession>A0ABW3GB17</accession>
<dbReference type="InterPro" id="IPR023213">
    <property type="entry name" value="CAT-like_dom_sf"/>
</dbReference>
<proteinExistence type="predicted"/>
<keyword evidence="4" id="KW-1185">Reference proteome</keyword>
<organism evidence="3 4">
    <name type="scientific">Williamsia deligens</name>
    <dbReference type="NCBI Taxonomy" id="321325"/>
    <lineage>
        <taxon>Bacteria</taxon>
        <taxon>Bacillati</taxon>
        <taxon>Actinomycetota</taxon>
        <taxon>Actinomycetes</taxon>
        <taxon>Mycobacteriales</taxon>
        <taxon>Nocardiaceae</taxon>
        <taxon>Williamsia</taxon>
    </lineage>
</organism>
<dbReference type="Proteomes" id="UP001597068">
    <property type="component" value="Unassembled WGS sequence"/>
</dbReference>